<dbReference type="Proteomes" id="UP001168613">
    <property type="component" value="Unassembled WGS sequence"/>
</dbReference>
<accession>A0ABT8EH84</accession>
<gene>
    <name evidence="3" type="ORF">LMS43_04940</name>
</gene>
<dbReference type="Gene3D" id="3.40.190.150">
    <property type="entry name" value="Bordetella uptake gene, domain 1"/>
    <property type="match status" value="1"/>
</dbReference>
<dbReference type="RefSeq" id="WP_266122065.1">
    <property type="nucleotide sequence ID" value="NZ_JAJHNU010000001.1"/>
</dbReference>
<name>A0ABT8EH84_9BURK</name>
<dbReference type="InterPro" id="IPR005064">
    <property type="entry name" value="BUG"/>
</dbReference>
<keyword evidence="2" id="KW-0732">Signal</keyword>
<dbReference type="PIRSF" id="PIRSF017082">
    <property type="entry name" value="YflP"/>
    <property type="match status" value="1"/>
</dbReference>
<feature type="chain" id="PRO_5045329729" evidence="2">
    <location>
        <begin position="25"/>
        <end position="327"/>
    </location>
</feature>
<evidence type="ECO:0000256" key="1">
    <source>
        <dbReference type="ARBA" id="ARBA00006987"/>
    </source>
</evidence>
<dbReference type="CDD" id="cd13578">
    <property type="entry name" value="PBP2_Bug27"/>
    <property type="match status" value="1"/>
</dbReference>
<evidence type="ECO:0000313" key="3">
    <source>
        <dbReference type="EMBL" id="MDN4120631.1"/>
    </source>
</evidence>
<reference evidence="3" key="1">
    <citation type="submission" date="2021-11" db="EMBL/GenBank/DDBJ databases">
        <title>Draft genome sequence of Alcaligenes endophyticus type strain CCUG 75668T.</title>
        <authorList>
            <person name="Salva-Serra F."/>
            <person name="Duran R.E."/>
            <person name="Seeger M."/>
            <person name="Moore E.R.B."/>
            <person name="Jaen-Luchoro D."/>
        </authorList>
    </citation>
    <scope>NUCLEOTIDE SEQUENCE</scope>
    <source>
        <strain evidence="3">CCUG 75668</strain>
    </source>
</reference>
<dbReference type="Gene3D" id="3.40.190.10">
    <property type="entry name" value="Periplasmic binding protein-like II"/>
    <property type="match status" value="1"/>
</dbReference>
<comment type="caution">
    <text evidence="3">The sequence shown here is derived from an EMBL/GenBank/DDBJ whole genome shotgun (WGS) entry which is preliminary data.</text>
</comment>
<dbReference type="InterPro" id="IPR042100">
    <property type="entry name" value="Bug_dom1"/>
</dbReference>
<dbReference type="SUPFAM" id="SSF53850">
    <property type="entry name" value="Periplasmic binding protein-like II"/>
    <property type="match status" value="1"/>
</dbReference>
<dbReference type="Pfam" id="PF03401">
    <property type="entry name" value="TctC"/>
    <property type="match status" value="1"/>
</dbReference>
<dbReference type="PANTHER" id="PTHR42928:SF5">
    <property type="entry name" value="BLR1237 PROTEIN"/>
    <property type="match status" value="1"/>
</dbReference>
<feature type="signal peptide" evidence="2">
    <location>
        <begin position="1"/>
        <end position="24"/>
    </location>
</feature>
<organism evidence="3 4">
    <name type="scientific">Alcaligenes endophyticus</name>
    <dbReference type="NCBI Taxonomy" id="1929088"/>
    <lineage>
        <taxon>Bacteria</taxon>
        <taxon>Pseudomonadati</taxon>
        <taxon>Pseudomonadota</taxon>
        <taxon>Betaproteobacteria</taxon>
        <taxon>Burkholderiales</taxon>
        <taxon>Alcaligenaceae</taxon>
        <taxon>Alcaligenes</taxon>
    </lineage>
</organism>
<protein>
    <submittedName>
        <fullName evidence="3">Tripartite tricarboxylate transporter substrate binding protein</fullName>
    </submittedName>
</protein>
<dbReference type="PANTHER" id="PTHR42928">
    <property type="entry name" value="TRICARBOXYLATE-BINDING PROTEIN"/>
    <property type="match status" value="1"/>
</dbReference>
<sequence>MSKSIKKWLVAASVVGALPWQLHAETGSYPKQAITLVVPFSPGGGVDVMGRLLAERLRQTLNQNIIVENRPGASGMLGASHVVRAKPDGYTVLLGSAGETAINPYVYGDRMSYQLDNLQPVALLSRVPNVLLAGPAMEAADMASMLDYVRANPGRVNYATSGLGNPQHLNGALLEHQAQVSMVHIPYRGAAGQLADVAGGSVELTFVSYAAAVPFLQSGKVRALAVTSANRTGFAPDIPALSETPGLENYDLSNWFGLFVPAATPAEIVQALNQATNEALADPELAEKLQAQGAELTPLSVADFTSFIAQESSKYEQIVREAGIVAE</sequence>
<dbReference type="EMBL" id="JAJHNU010000001">
    <property type="protein sequence ID" value="MDN4120631.1"/>
    <property type="molecule type" value="Genomic_DNA"/>
</dbReference>
<evidence type="ECO:0000256" key="2">
    <source>
        <dbReference type="SAM" id="SignalP"/>
    </source>
</evidence>
<evidence type="ECO:0000313" key="4">
    <source>
        <dbReference type="Proteomes" id="UP001168613"/>
    </source>
</evidence>
<proteinExistence type="inferred from homology"/>
<keyword evidence="4" id="KW-1185">Reference proteome</keyword>
<comment type="similarity">
    <text evidence="1">Belongs to the UPF0065 (bug) family.</text>
</comment>